<proteinExistence type="predicted"/>
<evidence type="ECO:0000313" key="2">
    <source>
        <dbReference type="Proteomes" id="UP001303587"/>
    </source>
</evidence>
<reference evidence="1 2" key="1">
    <citation type="submission" date="2023-07" db="EMBL/GenBank/DDBJ databases">
        <title>Closed genoem sequence of Methanosarcinaceae archaeon Ac7.</title>
        <authorList>
            <person name="Poehlein A."/>
            <person name="Protasov E."/>
            <person name="Platt K."/>
            <person name="Reeh H."/>
            <person name="Daniel R."/>
            <person name="Brune A."/>
        </authorList>
    </citation>
    <scope>NUCLEOTIDE SEQUENCE [LARGE SCALE GENOMIC DNA]</scope>
    <source>
        <strain evidence="1 2">Ac7</strain>
    </source>
</reference>
<dbReference type="RefSeq" id="WP_338102523.1">
    <property type="nucleotide sequence ID" value="NZ_CP131060.1"/>
</dbReference>
<dbReference type="GeneID" id="89230861"/>
<organism evidence="1 2">
    <name type="scientific">Methanolapillus millepedarum</name>
    <dbReference type="NCBI Taxonomy" id="3028296"/>
    <lineage>
        <taxon>Archaea</taxon>
        <taxon>Methanobacteriati</taxon>
        <taxon>Methanobacteriota</taxon>
        <taxon>Stenosarchaea group</taxon>
        <taxon>Methanomicrobia</taxon>
        <taxon>Methanosarcinales</taxon>
        <taxon>Methanosarcinaceae</taxon>
        <taxon>Methanolapillus</taxon>
    </lineage>
</organism>
<protein>
    <recommendedName>
        <fullName evidence="3">HK97 gp10 family phage protein</fullName>
    </recommendedName>
</protein>
<dbReference type="InterPro" id="IPR010064">
    <property type="entry name" value="HK97-gp10_tail"/>
</dbReference>
<dbReference type="AlphaFoldDB" id="A0AA96V6R6"/>
<gene>
    <name evidence="1" type="ORF">MsAc7_17660</name>
</gene>
<dbReference type="Pfam" id="PF04883">
    <property type="entry name" value="HK97-gp10_like"/>
    <property type="match status" value="1"/>
</dbReference>
<dbReference type="Proteomes" id="UP001303587">
    <property type="component" value="Chromosome"/>
</dbReference>
<accession>A0AA96V6R6</accession>
<evidence type="ECO:0000313" key="1">
    <source>
        <dbReference type="EMBL" id="WNY26193.1"/>
    </source>
</evidence>
<keyword evidence="2" id="KW-1185">Reference proteome</keyword>
<dbReference type="EMBL" id="CP131060">
    <property type="protein sequence ID" value="WNY26193.1"/>
    <property type="molecule type" value="Genomic_DNA"/>
</dbReference>
<evidence type="ECO:0008006" key="3">
    <source>
        <dbReference type="Google" id="ProtNLM"/>
    </source>
</evidence>
<name>A0AA96V6R6_9EURY</name>
<sequence>MSKDVEINIDDLIEFRDELKKLVDVELKEFFEAVAKELAARFLALVVPATPTGIYPNGSGKVGGTLKRGWTAGEEKNAYAFAKSIDIKNTGDKYSIVISNPVEYASYVEYGHRTVTASRLDLTKEEAQDKKMWVRGKFMMTRTELILNQKSPEVIERYLTEFLMYIFG</sequence>